<reference evidence="2" key="1">
    <citation type="submission" date="2024-05" db="EMBL/GenBank/DDBJ databases">
        <authorList>
            <person name="Kim S."/>
            <person name="Heo J."/>
            <person name="Choi H."/>
            <person name="Choi Y."/>
            <person name="Kwon S.-W."/>
            <person name="Kim Y."/>
        </authorList>
    </citation>
    <scope>NUCLEOTIDE SEQUENCE</scope>
    <source>
        <strain evidence="2">KACC 23698</strain>
    </source>
</reference>
<proteinExistence type="predicted"/>
<keyword evidence="1" id="KW-0732">Signal</keyword>
<evidence type="ECO:0000313" key="2">
    <source>
        <dbReference type="EMBL" id="XBO40197.1"/>
    </source>
</evidence>
<dbReference type="EMBL" id="CP157484">
    <property type="protein sequence ID" value="XBO40197.1"/>
    <property type="molecule type" value="Genomic_DNA"/>
</dbReference>
<name>A0AAU7JJ25_9HYPH</name>
<accession>A0AAU7JJ25</accession>
<protein>
    <recommendedName>
        <fullName evidence="3">4-aminobutyrate aminotransferase</fullName>
    </recommendedName>
</protein>
<sequence>MTFVRLAAATLLLAGCAAQAQAQTQAPAPTAAQAVSHKAEVEPGQDAQLGIFGGLNPDCTPVPVPDIRIVKPPTKGTVIIRAGRTTVPASAARCAGVDVPVQALFFRGEPKFAGPDVVTVEVGSGPRIQTHIIDVVAKR</sequence>
<organism evidence="2">
    <name type="scientific">Alsobacter sp. KACC 23698</name>
    <dbReference type="NCBI Taxonomy" id="3149229"/>
    <lineage>
        <taxon>Bacteria</taxon>
        <taxon>Pseudomonadati</taxon>
        <taxon>Pseudomonadota</taxon>
        <taxon>Alphaproteobacteria</taxon>
        <taxon>Hyphomicrobiales</taxon>
        <taxon>Alsobacteraceae</taxon>
        <taxon>Alsobacter</taxon>
    </lineage>
</organism>
<dbReference type="PROSITE" id="PS51257">
    <property type="entry name" value="PROKAR_LIPOPROTEIN"/>
    <property type="match status" value="1"/>
</dbReference>
<evidence type="ECO:0008006" key="3">
    <source>
        <dbReference type="Google" id="ProtNLM"/>
    </source>
</evidence>
<feature type="chain" id="PRO_5043380659" description="4-aminobutyrate aminotransferase" evidence="1">
    <location>
        <begin position="23"/>
        <end position="139"/>
    </location>
</feature>
<gene>
    <name evidence="2" type="ORF">ABEG18_05295</name>
</gene>
<dbReference type="AlphaFoldDB" id="A0AAU7JJ25"/>
<dbReference type="RefSeq" id="WP_406857052.1">
    <property type="nucleotide sequence ID" value="NZ_CP157484.1"/>
</dbReference>
<feature type="signal peptide" evidence="1">
    <location>
        <begin position="1"/>
        <end position="22"/>
    </location>
</feature>
<evidence type="ECO:0000256" key="1">
    <source>
        <dbReference type="SAM" id="SignalP"/>
    </source>
</evidence>